<evidence type="ECO:0000313" key="2">
    <source>
        <dbReference type="EMBL" id="EYB87592.1"/>
    </source>
</evidence>
<keyword evidence="1" id="KW-1133">Transmembrane helix</keyword>
<evidence type="ECO:0000256" key="1">
    <source>
        <dbReference type="SAM" id="Phobius"/>
    </source>
</evidence>
<dbReference type="EMBL" id="JARK01001596">
    <property type="protein sequence ID" value="EYB87592.1"/>
    <property type="molecule type" value="Genomic_DNA"/>
</dbReference>
<sequence length="79" mass="9214">MHLIREQSNVKLIKEEIATVKPRLLFIRVANELAQCHHRGYAITLNSTAVLSLSMVCKNIWRTLYSLSYLVMLYIFIYA</sequence>
<comment type="caution">
    <text evidence="2">The sequence shown here is derived from an EMBL/GenBank/DDBJ whole genome shotgun (WGS) entry which is preliminary data.</text>
</comment>
<accession>A0A016SB78</accession>
<protein>
    <submittedName>
        <fullName evidence="2">Uncharacterized protein</fullName>
    </submittedName>
</protein>
<keyword evidence="1" id="KW-0812">Transmembrane</keyword>
<proteinExistence type="predicted"/>
<organism evidence="2 3">
    <name type="scientific">Ancylostoma ceylanicum</name>
    <dbReference type="NCBI Taxonomy" id="53326"/>
    <lineage>
        <taxon>Eukaryota</taxon>
        <taxon>Metazoa</taxon>
        <taxon>Ecdysozoa</taxon>
        <taxon>Nematoda</taxon>
        <taxon>Chromadorea</taxon>
        <taxon>Rhabditida</taxon>
        <taxon>Rhabditina</taxon>
        <taxon>Rhabditomorpha</taxon>
        <taxon>Strongyloidea</taxon>
        <taxon>Ancylostomatidae</taxon>
        <taxon>Ancylostomatinae</taxon>
        <taxon>Ancylostoma</taxon>
    </lineage>
</organism>
<gene>
    <name evidence="2" type="primary">Acey_s0260.g531</name>
    <name evidence="2" type="ORF">Y032_0260g531</name>
</gene>
<name>A0A016SB78_9BILA</name>
<dbReference type="AlphaFoldDB" id="A0A016SB78"/>
<feature type="transmembrane region" description="Helical" evidence="1">
    <location>
        <begin position="60"/>
        <end position="78"/>
    </location>
</feature>
<dbReference type="Proteomes" id="UP000024635">
    <property type="component" value="Unassembled WGS sequence"/>
</dbReference>
<evidence type="ECO:0000313" key="3">
    <source>
        <dbReference type="Proteomes" id="UP000024635"/>
    </source>
</evidence>
<keyword evidence="3" id="KW-1185">Reference proteome</keyword>
<reference evidence="3" key="1">
    <citation type="journal article" date="2015" name="Nat. Genet.">
        <title>The genome and transcriptome of the zoonotic hookworm Ancylostoma ceylanicum identify infection-specific gene families.</title>
        <authorList>
            <person name="Schwarz E.M."/>
            <person name="Hu Y."/>
            <person name="Antoshechkin I."/>
            <person name="Miller M.M."/>
            <person name="Sternberg P.W."/>
            <person name="Aroian R.V."/>
        </authorList>
    </citation>
    <scope>NUCLEOTIDE SEQUENCE</scope>
    <source>
        <strain evidence="3">HY135</strain>
    </source>
</reference>
<keyword evidence="1" id="KW-0472">Membrane</keyword>